<protein>
    <submittedName>
        <fullName evidence="3">DUF4838 domain-containing protein</fullName>
    </submittedName>
</protein>
<sequence length="800" mass="93658">MFEKTDRSLNDFGRFLLLNQYLIYTNIIYNCMKKILSLVFVMLVFAFSNQAAERYLVKKGKTNFRIVLSDLPCAIEETAAKELKMYLDESTKINWEITSEKDIPEDVPQILIGNSSRAKKFFPEVFQNQIPYDGIEIHLKGNMLLLAGHEQRGVIYAVNTFLETVLGIRWWTSTEQFVPIHKTLQLDSLDISYAPKLIYREAFYKDAFDPVFAMRMKCNGHFGKTTPEYGDHHHFSYWCHSFFELISPEKYFKDHPEWFSEINGVRQHENAQLCLTNDEMRKELTKNVIEALRKNPEAKFVSVSQMDWYGPCMCEKCREIVEKEEAQSGPLVHFINKVAEDVEKEFPNVFVETLAYNYTRKPPMHVKPRKNVVIRLCTMGCAFGQPLISEQNKSFYNDMEGWGKIAHQLFIWDYVTNFSSHILPHPNLHVIAPNIRFFFDKGTIGLFEQGDANCELGDFVRMRNWIISKLMWDPTLDERELRKEFLTGYYGRKATPFLLEYFDILSNRAEASKQYIHCYQEDTGNWLDYESLKKITQLFNKAIIATEKKYGRDSDFAYRLHRDRMPLEHVWLKGYPKYKRFAEMKNEKLQGPVSQLEADKTFFNFFDEYQLTQYREYQPGSFDTFKEGLLFHAFGKKTLLPEELSNIDSNYLMDIQDYDFQLFSLRWIPTNHFDSGVIEDVNASNGRAVKLPNSSYSRATVRLPFVAIEPLLKGADVNTKYKVIIYARCETTEEDGLAMVCEIGNGNKRNINISEISGSEYRKIEFDSIHLDQSMFLGFIPSMNEKIQNFIDRVIIIKEK</sequence>
<dbReference type="EMBL" id="WKLP01000009">
    <property type="protein sequence ID" value="MRY11379.1"/>
    <property type="molecule type" value="Genomic_DNA"/>
</dbReference>
<evidence type="ECO:0000256" key="2">
    <source>
        <dbReference type="SAM" id="Phobius"/>
    </source>
</evidence>
<dbReference type="InterPro" id="IPR032287">
    <property type="entry name" value="DUF4838"/>
</dbReference>
<keyword evidence="1" id="KW-0378">Hydrolase</keyword>
<reference evidence="3" key="1">
    <citation type="journal article" date="2019" name="Nat. Med.">
        <title>A library of human gut bacterial isolates paired with longitudinal multiomics data enables mechanistic microbiome research.</title>
        <authorList>
            <person name="Poyet M."/>
            <person name="Groussin M."/>
            <person name="Gibbons S.M."/>
            <person name="Avila-Pacheco J."/>
            <person name="Jiang X."/>
            <person name="Kearney S.M."/>
            <person name="Perrotta A.R."/>
            <person name="Berdy B."/>
            <person name="Zhao S."/>
            <person name="Lieberman T.D."/>
            <person name="Swanson P.K."/>
            <person name="Smith M."/>
            <person name="Roesemann S."/>
            <person name="Alexander J.E."/>
            <person name="Rich S.A."/>
            <person name="Livny J."/>
            <person name="Vlamakis H."/>
            <person name="Clish C."/>
            <person name="Bullock K."/>
            <person name="Deik A."/>
            <person name="Scott J."/>
            <person name="Pierce K.A."/>
            <person name="Xavier R.J."/>
            <person name="Alm E.J."/>
        </authorList>
    </citation>
    <scope>NUCLEOTIDE SEQUENCE</scope>
    <source>
        <strain evidence="3">BIOML-A4</strain>
    </source>
</reference>
<dbReference type="InterPro" id="IPR029018">
    <property type="entry name" value="Hex-like_dom2"/>
</dbReference>
<dbReference type="PANTHER" id="PTHR47406">
    <property type="entry name" value="COAGULATION FACTOR 5/8 TYPE, C-TERMINAL"/>
    <property type="match status" value="1"/>
</dbReference>
<proteinExistence type="predicted"/>
<feature type="transmembrane region" description="Helical" evidence="2">
    <location>
        <begin position="35"/>
        <end position="52"/>
    </location>
</feature>
<keyword evidence="2" id="KW-0472">Membrane</keyword>
<dbReference type="Pfam" id="PF16126">
    <property type="entry name" value="DUF4838"/>
    <property type="match status" value="1"/>
</dbReference>
<dbReference type="AlphaFoldDB" id="A0A6G1ZBT5"/>
<keyword evidence="2" id="KW-1133">Transmembrane helix</keyword>
<dbReference type="GO" id="GO:0016787">
    <property type="term" value="F:hydrolase activity"/>
    <property type="evidence" value="ECO:0007669"/>
    <property type="project" value="UniProtKB-KW"/>
</dbReference>
<dbReference type="GO" id="GO:0005975">
    <property type="term" value="P:carbohydrate metabolic process"/>
    <property type="evidence" value="ECO:0007669"/>
    <property type="project" value="UniProtKB-ARBA"/>
</dbReference>
<name>A0A6G1ZBT5_9BACT</name>
<dbReference type="SUPFAM" id="SSF55545">
    <property type="entry name" value="beta-N-acetylhexosaminidase-like domain"/>
    <property type="match status" value="1"/>
</dbReference>
<organism evidence="3">
    <name type="scientific">Parabacteroides goldsteinii</name>
    <dbReference type="NCBI Taxonomy" id="328812"/>
    <lineage>
        <taxon>Bacteria</taxon>
        <taxon>Pseudomonadati</taxon>
        <taxon>Bacteroidota</taxon>
        <taxon>Bacteroidia</taxon>
        <taxon>Bacteroidales</taxon>
        <taxon>Tannerellaceae</taxon>
        <taxon>Parabacteroides</taxon>
    </lineage>
</organism>
<evidence type="ECO:0000313" key="3">
    <source>
        <dbReference type="EMBL" id="MRY11379.1"/>
    </source>
</evidence>
<evidence type="ECO:0000256" key="1">
    <source>
        <dbReference type="ARBA" id="ARBA00022801"/>
    </source>
</evidence>
<keyword evidence="2" id="KW-0812">Transmembrane</keyword>
<comment type="caution">
    <text evidence="3">The sequence shown here is derived from an EMBL/GenBank/DDBJ whole genome shotgun (WGS) entry which is preliminary data.</text>
</comment>
<gene>
    <name evidence="3" type="ORF">GKE01_07850</name>
</gene>
<accession>A0A6G1ZBT5</accession>
<dbReference type="Gene3D" id="3.30.379.10">
    <property type="entry name" value="Chitobiase/beta-hexosaminidase domain 2-like"/>
    <property type="match status" value="1"/>
</dbReference>
<dbReference type="PANTHER" id="PTHR47406:SF2">
    <property type="entry name" value="ALPHA GLUCURONIDASE N-TERMINAL DOMAIN-CONTAINING PROTEIN"/>
    <property type="match status" value="1"/>
</dbReference>